<gene>
    <name evidence="1" type="ORF">ALC53_06769</name>
</gene>
<keyword evidence="2" id="KW-1185">Reference proteome</keyword>
<evidence type="ECO:0000313" key="2">
    <source>
        <dbReference type="Proteomes" id="UP000078540"/>
    </source>
</evidence>
<proteinExistence type="predicted"/>
<dbReference type="EMBL" id="KQ976508">
    <property type="protein sequence ID" value="KYM82764.1"/>
    <property type="molecule type" value="Genomic_DNA"/>
</dbReference>
<organism evidence="1 2">
    <name type="scientific">Atta colombica</name>
    <dbReference type="NCBI Taxonomy" id="520822"/>
    <lineage>
        <taxon>Eukaryota</taxon>
        <taxon>Metazoa</taxon>
        <taxon>Ecdysozoa</taxon>
        <taxon>Arthropoda</taxon>
        <taxon>Hexapoda</taxon>
        <taxon>Insecta</taxon>
        <taxon>Pterygota</taxon>
        <taxon>Neoptera</taxon>
        <taxon>Endopterygota</taxon>
        <taxon>Hymenoptera</taxon>
        <taxon>Apocrita</taxon>
        <taxon>Aculeata</taxon>
        <taxon>Formicoidea</taxon>
        <taxon>Formicidae</taxon>
        <taxon>Myrmicinae</taxon>
        <taxon>Atta</taxon>
    </lineage>
</organism>
<dbReference type="Proteomes" id="UP000078540">
    <property type="component" value="Unassembled WGS sequence"/>
</dbReference>
<reference evidence="1 2" key="1">
    <citation type="submission" date="2015-09" db="EMBL/GenBank/DDBJ databases">
        <title>Atta colombica WGS genome.</title>
        <authorList>
            <person name="Nygaard S."/>
            <person name="Hu H."/>
            <person name="Boomsma J."/>
            <person name="Zhang G."/>
        </authorList>
    </citation>
    <scope>NUCLEOTIDE SEQUENCE [LARGE SCALE GENOMIC DNA]</scope>
    <source>
        <strain evidence="1">Treedump-2</strain>
        <tissue evidence="1">Whole body</tissue>
    </source>
</reference>
<dbReference type="AlphaFoldDB" id="A0A151I326"/>
<protein>
    <submittedName>
        <fullName evidence="1">Uncharacterized protein</fullName>
    </submittedName>
</protein>
<accession>A0A151I326</accession>
<name>A0A151I326_9HYME</name>
<evidence type="ECO:0000313" key="1">
    <source>
        <dbReference type="EMBL" id="KYM82764.1"/>
    </source>
</evidence>
<sequence length="263" mass="30060">MDGTDMRDICIKEQALEEEEEEGAFAVSCEKRRQRSSIRSERLILKFCDFYGLINIRREDREFSVAQNRFANGVPRDVHEYIISISTSLTRVSLPTRSKPIAQWFTASRTFEDGGYSVTWLTEVEVAPRILALVRLAFPVQRGSIARANDRCVIDHDKPKVVCFQWLWRGELAGCNCIKLAVTRPCINHSCGSRRTAAPRRYNAQITHTFALVHACTHRATYRLVWCLERIGTTGTSLFRHSIHRCLGFLKRSLCSTVHLGVI</sequence>